<accession>A0A2G8RHH7</accession>
<dbReference type="AlphaFoldDB" id="A0A2G8RHH7"/>
<feature type="domain" description="Alcohol dehydrogenase iron-type/glycerol dehydrogenase GldA" evidence="5">
    <location>
        <begin position="9"/>
        <end position="175"/>
    </location>
</feature>
<keyword evidence="3" id="KW-0560">Oxidoreductase</keyword>
<keyword evidence="4" id="KW-0520">NAD</keyword>
<name>A0A2G8RHH7_9RHOB</name>
<dbReference type="PROSITE" id="PS00913">
    <property type="entry name" value="ADH_IRON_1"/>
    <property type="match status" value="1"/>
</dbReference>
<keyword evidence="8" id="KW-1185">Reference proteome</keyword>
<dbReference type="PANTHER" id="PTHR11496:SF102">
    <property type="entry name" value="ALCOHOL DEHYDROGENASE 4"/>
    <property type="match status" value="1"/>
</dbReference>
<dbReference type="Gene3D" id="3.40.50.1970">
    <property type="match status" value="1"/>
</dbReference>
<dbReference type="PANTHER" id="PTHR11496">
    <property type="entry name" value="ALCOHOL DEHYDROGENASE"/>
    <property type="match status" value="1"/>
</dbReference>
<reference evidence="7 8" key="1">
    <citation type="submission" date="2013-09" db="EMBL/GenBank/DDBJ databases">
        <title>Genome sequencing of Phaeobacter antarcticus sp. nov. SM1211.</title>
        <authorList>
            <person name="Zhang X.-Y."/>
            <person name="Liu C."/>
            <person name="Chen X.-L."/>
            <person name="Xie B.-B."/>
            <person name="Qin Q.-L."/>
            <person name="Rong J.-C."/>
            <person name="Zhang Y.-Z."/>
        </authorList>
    </citation>
    <scope>NUCLEOTIDE SEQUENCE [LARGE SCALE GENOMIC DNA]</scope>
    <source>
        <strain evidence="7 8">SM1211</strain>
    </source>
</reference>
<dbReference type="OrthoDB" id="9815791at2"/>
<proteinExistence type="inferred from homology"/>
<organism evidence="7 8">
    <name type="scientific">Puniceibacterium antarcticum</name>
    <dbReference type="NCBI Taxonomy" id="1206336"/>
    <lineage>
        <taxon>Bacteria</taxon>
        <taxon>Pseudomonadati</taxon>
        <taxon>Pseudomonadota</taxon>
        <taxon>Alphaproteobacteria</taxon>
        <taxon>Rhodobacterales</taxon>
        <taxon>Paracoccaceae</taxon>
        <taxon>Puniceibacterium</taxon>
    </lineage>
</organism>
<dbReference type="Pfam" id="PF25137">
    <property type="entry name" value="ADH_Fe_C"/>
    <property type="match status" value="1"/>
</dbReference>
<dbReference type="InterPro" id="IPR001670">
    <property type="entry name" value="ADH_Fe/GldA"/>
</dbReference>
<feature type="domain" description="Fe-containing alcohol dehydrogenase-like C-terminal" evidence="6">
    <location>
        <begin position="186"/>
        <end position="377"/>
    </location>
</feature>
<comment type="caution">
    <text evidence="7">The sequence shown here is derived from an EMBL/GenBank/DDBJ whole genome shotgun (WGS) entry which is preliminary data.</text>
</comment>
<evidence type="ECO:0000256" key="1">
    <source>
        <dbReference type="ARBA" id="ARBA00001962"/>
    </source>
</evidence>
<evidence type="ECO:0000259" key="6">
    <source>
        <dbReference type="Pfam" id="PF25137"/>
    </source>
</evidence>
<dbReference type="EMBL" id="AWWI01000047">
    <property type="protein sequence ID" value="PIL21056.1"/>
    <property type="molecule type" value="Genomic_DNA"/>
</dbReference>
<evidence type="ECO:0000256" key="2">
    <source>
        <dbReference type="ARBA" id="ARBA00007358"/>
    </source>
</evidence>
<dbReference type="SUPFAM" id="SSF56796">
    <property type="entry name" value="Dehydroquinate synthase-like"/>
    <property type="match status" value="1"/>
</dbReference>
<dbReference type="CDD" id="cd08183">
    <property type="entry name" value="Fe-ADH-like"/>
    <property type="match status" value="1"/>
</dbReference>
<evidence type="ECO:0000313" key="8">
    <source>
        <dbReference type="Proteomes" id="UP000231259"/>
    </source>
</evidence>
<dbReference type="InterPro" id="IPR018211">
    <property type="entry name" value="ADH_Fe_CS"/>
</dbReference>
<comment type="similarity">
    <text evidence="2">Belongs to the iron-containing alcohol dehydrogenase family.</text>
</comment>
<dbReference type="GO" id="GO:0004022">
    <property type="term" value="F:alcohol dehydrogenase (NAD+) activity"/>
    <property type="evidence" value="ECO:0007669"/>
    <property type="project" value="TreeGrafter"/>
</dbReference>
<evidence type="ECO:0000256" key="3">
    <source>
        <dbReference type="ARBA" id="ARBA00023002"/>
    </source>
</evidence>
<evidence type="ECO:0000259" key="5">
    <source>
        <dbReference type="Pfam" id="PF00465"/>
    </source>
</evidence>
<protein>
    <submittedName>
        <fullName evidence="7">Uncharacterized protein</fullName>
    </submittedName>
</protein>
<dbReference type="Pfam" id="PF00465">
    <property type="entry name" value="Fe-ADH"/>
    <property type="match status" value="1"/>
</dbReference>
<sequence>MKPFSLQAPRIVFGRGAAASLPKEVARHGSRVLLVRGRSVAFVDTTVTQLQALGCTVTTLFGAGEPDIPQLETALTTARAVQPNCVLAMGGGAVIDLGKALAALIPAPRDPMAYLEIVGQGLPLDAPPLPFIACPTTAGTGSEATKNAVIGVPSHQRKVSLRDDRMLASLALVDPALTDHCPRGVTLASGLDAITQVIEPYLSARATQFTDTLCRDAIPRGLNALAHLMQGEDANARDDLAYTSLTGGIALANAGLGAVHGFAGVIGGRYGTAHGAICGRLLAPVLRMNERVLPDQGLKIARYQEVRRWLADALGGAPDSAFRRFEDWVDAQGLPPLSDLLPPDADLTDIATEARASSSMKANPVTLETHQLVQILWETLHR</sequence>
<dbReference type="Gene3D" id="1.20.1090.10">
    <property type="entry name" value="Dehydroquinate synthase-like - alpha domain"/>
    <property type="match status" value="1"/>
</dbReference>
<dbReference type="RefSeq" id="WP_099910045.1">
    <property type="nucleotide sequence ID" value="NZ_AWWI01000047.1"/>
</dbReference>
<dbReference type="InterPro" id="IPR039697">
    <property type="entry name" value="Alcohol_dehydrogenase_Fe"/>
</dbReference>
<comment type="cofactor">
    <cofactor evidence="1">
        <name>Fe cation</name>
        <dbReference type="ChEBI" id="CHEBI:24875"/>
    </cofactor>
</comment>
<dbReference type="InterPro" id="IPR056798">
    <property type="entry name" value="ADH_Fe_C"/>
</dbReference>
<evidence type="ECO:0000256" key="4">
    <source>
        <dbReference type="ARBA" id="ARBA00023027"/>
    </source>
</evidence>
<gene>
    <name evidence="7" type="ORF">P775_05800</name>
</gene>
<evidence type="ECO:0000313" key="7">
    <source>
        <dbReference type="EMBL" id="PIL21056.1"/>
    </source>
</evidence>
<dbReference type="Proteomes" id="UP000231259">
    <property type="component" value="Unassembled WGS sequence"/>
</dbReference>
<dbReference type="GO" id="GO:0046872">
    <property type="term" value="F:metal ion binding"/>
    <property type="evidence" value="ECO:0007669"/>
    <property type="project" value="InterPro"/>
</dbReference>